<evidence type="ECO:0000313" key="5">
    <source>
        <dbReference type="Proteomes" id="UP000028826"/>
    </source>
</evidence>
<feature type="transmembrane region" description="Helical" evidence="2">
    <location>
        <begin position="126"/>
        <end position="144"/>
    </location>
</feature>
<protein>
    <recommendedName>
        <fullName evidence="3">VanZ-like domain-containing protein</fullName>
    </recommendedName>
</protein>
<evidence type="ECO:0000256" key="2">
    <source>
        <dbReference type="SAM" id="Phobius"/>
    </source>
</evidence>
<dbReference type="eggNOG" id="COG4767">
    <property type="taxonomic scope" value="Bacteria"/>
</dbReference>
<dbReference type="Proteomes" id="UP000028826">
    <property type="component" value="Unassembled WGS sequence"/>
</dbReference>
<keyword evidence="2" id="KW-0472">Membrane</keyword>
<comment type="caution">
    <text evidence="4">The sequence shown here is derived from an EMBL/GenBank/DDBJ whole genome shotgun (WGS) entry which is preliminary data.</text>
</comment>
<feature type="transmembrane region" description="Helical" evidence="2">
    <location>
        <begin position="164"/>
        <end position="181"/>
    </location>
</feature>
<evidence type="ECO:0000313" key="4">
    <source>
        <dbReference type="EMBL" id="KFI25341.1"/>
    </source>
</evidence>
<reference evidence="4 5" key="1">
    <citation type="submission" date="2014-03" db="EMBL/GenBank/DDBJ databases">
        <title>Genome of Haematobacter massiliensis CCUG 47968.</title>
        <authorList>
            <person name="Wang D."/>
            <person name="Wang G."/>
        </authorList>
    </citation>
    <scope>NUCLEOTIDE SEQUENCE [LARGE SCALE GENOMIC DNA]</scope>
    <source>
        <strain evidence="4 5">CCUG 47968</strain>
    </source>
</reference>
<dbReference type="PANTHER" id="PTHR36834">
    <property type="entry name" value="MEMBRANE PROTEIN-RELATED"/>
    <property type="match status" value="1"/>
</dbReference>
<feature type="transmembrane region" description="Helical" evidence="2">
    <location>
        <begin position="40"/>
        <end position="57"/>
    </location>
</feature>
<dbReference type="Pfam" id="PF04892">
    <property type="entry name" value="VanZ"/>
    <property type="match status" value="1"/>
</dbReference>
<feature type="compositionally biased region" description="Basic and acidic residues" evidence="1">
    <location>
        <begin position="197"/>
        <end position="210"/>
    </location>
</feature>
<dbReference type="RefSeq" id="WP_035714980.1">
    <property type="nucleotide sequence ID" value="NZ_CP035506.1"/>
</dbReference>
<accession>A0A086XTJ1</accession>
<organism evidence="4 5">
    <name type="scientific">Haematobacter massiliensis</name>
    <dbReference type="NCBI Taxonomy" id="195105"/>
    <lineage>
        <taxon>Bacteria</taxon>
        <taxon>Pseudomonadati</taxon>
        <taxon>Pseudomonadota</taxon>
        <taxon>Alphaproteobacteria</taxon>
        <taxon>Rhodobacterales</taxon>
        <taxon>Paracoccaceae</taxon>
        <taxon>Haematobacter</taxon>
    </lineage>
</organism>
<sequence>MTSLQIATYLAMALVYAALMTAGAALGLRIVGRRIGGSGLLLLLSTLFMITLALYPFPDRATFTCVPDEVHTQFQPFHFLPAFTRLIENGAPFSAWVTNLTVASTIMNYLVCMVIGLALAGVTGRWLLAAGFAATLTLGIELTQITGNWGLYPCPYRLFDVDDLIMNFAGVMTGFALWRGGRALREARGQPAGGREQAPRHSPDPRDRPS</sequence>
<proteinExistence type="predicted"/>
<keyword evidence="2" id="KW-1133">Transmembrane helix</keyword>
<evidence type="ECO:0000259" key="3">
    <source>
        <dbReference type="Pfam" id="PF04892"/>
    </source>
</evidence>
<feature type="region of interest" description="Disordered" evidence="1">
    <location>
        <begin position="187"/>
        <end position="210"/>
    </location>
</feature>
<evidence type="ECO:0000256" key="1">
    <source>
        <dbReference type="SAM" id="MobiDB-lite"/>
    </source>
</evidence>
<dbReference type="InterPro" id="IPR006976">
    <property type="entry name" value="VanZ-like"/>
</dbReference>
<feature type="transmembrane region" description="Helical" evidence="2">
    <location>
        <begin position="6"/>
        <end position="28"/>
    </location>
</feature>
<name>A0A086XTJ1_9RHOB</name>
<feature type="transmembrane region" description="Helical" evidence="2">
    <location>
        <begin position="93"/>
        <end position="119"/>
    </location>
</feature>
<dbReference type="PANTHER" id="PTHR36834:SF1">
    <property type="entry name" value="INTEGRAL MEMBRANE PROTEIN"/>
    <property type="match status" value="1"/>
</dbReference>
<gene>
    <name evidence="4" type="ORF">CN97_08440</name>
</gene>
<keyword evidence="5" id="KW-1185">Reference proteome</keyword>
<dbReference type="AlphaFoldDB" id="A0A086XTJ1"/>
<keyword evidence="2" id="KW-0812">Transmembrane</keyword>
<dbReference type="InterPro" id="IPR053150">
    <property type="entry name" value="Teicoplanin_resist-assoc"/>
</dbReference>
<feature type="domain" description="VanZ-like" evidence="3">
    <location>
        <begin position="43"/>
        <end position="179"/>
    </location>
</feature>
<dbReference type="EMBL" id="JGYG01000027">
    <property type="protein sequence ID" value="KFI25341.1"/>
    <property type="molecule type" value="Genomic_DNA"/>
</dbReference>